<dbReference type="Proteomes" id="UP000011715">
    <property type="component" value="Unassembled WGS sequence"/>
</dbReference>
<dbReference type="Gene3D" id="3.40.50.200">
    <property type="entry name" value="Peptidase S8/S53 domain"/>
    <property type="match status" value="1"/>
</dbReference>
<evidence type="ECO:0000313" key="7">
    <source>
        <dbReference type="EMBL" id="KLU82162.1"/>
    </source>
</evidence>
<keyword evidence="4" id="KW-0720">Serine protease</keyword>
<keyword evidence="3" id="KW-0378">Hydrolase</keyword>
<reference evidence="7" key="2">
    <citation type="submission" date="2010-05" db="EMBL/GenBank/DDBJ databases">
        <title>The Genome Sequence of Magnaporthe poae strain ATCC 64411.</title>
        <authorList>
            <consortium name="The Broad Institute Genome Sequencing Platform"/>
            <consortium name="Broad Institute Genome Sequencing Center for Infectious Disease"/>
            <person name="Ma L.-J."/>
            <person name="Dead R."/>
            <person name="Young S."/>
            <person name="Zeng Q."/>
            <person name="Koehrsen M."/>
            <person name="Alvarado L."/>
            <person name="Berlin A."/>
            <person name="Chapman S.B."/>
            <person name="Chen Z."/>
            <person name="Freedman E."/>
            <person name="Gellesch M."/>
            <person name="Goldberg J."/>
            <person name="Griggs A."/>
            <person name="Gujja S."/>
            <person name="Heilman E.R."/>
            <person name="Heiman D."/>
            <person name="Hepburn T."/>
            <person name="Howarth C."/>
            <person name="Jen D."/>
            <person name="Larson L."/>
            <person name="Mehta T."/>
            <person name="Neiman D."/>
            <person name="Pearson M."/>
            <person name="Roberts A."/>
            <person name="Saif S."/>
            <person name="Shea T."/>
            <person name="Shenoy N."/>
            <person name="Sisk P."/>
            <person name="Stolte C."/>
            <person name="Sykes S."/>
            <person name="Walk T."/>
            <person name="White J."/>
            <person name="Yandava C."/>
            <person name="Haas B."/>
            <person name="Nusbaum C."/>
            <person name="Birren B."/>
        </authorList>
    </citation>
    <scope>NUCLEOTIDE SEQUENCE</scope>
    <source>
        <strain evidence="7">ATCC 64411</strain>
    </source>
</reference>
<accession>A0A0C4DN60</accession>
<dbReference type="InterPro" id="IPR023828">
    <property type="entry name" value="Peptidase_S8_Ser-AS"/>
</dbReference>
<sequence>MSLTSRPLATGTASSVLTGFNWAVNDVISRNIQKRAVISLSLGSSAPSGGPDAFETAIIAAYNQGITSVCAAGNEDSPAAKWSPARLSQCITVGMTNAARNRAAPYPRIFGSNYGPEVDIFAPGDEVVAAAKASDTAVVAKSGTSMATPVVAGVISYLRSVESGLDTPEQVRARLVELSLKGVLGDVKDSPNRLVNNNSGL</sequence>
<dbReference type="OrthoDB" id="206201at2759"/>
<dbReference type="PROSITE" id="PS00138">
    <property type="entry name" value="SUBTILASE_SER"/>
    <property type="match status" value="1"/>
</dbReference>
<keyword evidence="2" id="KW-0645">Protease</keyword>
<dbReference type="GO" id="GO:0004252">
    <property type="term" value="F:serine-type endopeptidase activity"/>
    <property type="evidence" value="ECO:0007669"/>
    <property type="project" value="InterPro"/>
</dbReference>
<reference evidence="8" key="4">
    <citation type="journal article" date="2015" name="G3 (Bethesda)">
        <title>Genome sequences of three phytopathogenic species of the Magnaporthaceae family of fungi.</title>
        <authorList>
            <person name="Okagaki L.H."/>
            <person name="Nunes C.C."/>
            <person name="Sailsbery J."/>
            <person name="Clay B."/>
            <person name="Brown D."/>
            <person name="John T."/>
            <person name="Oh Y."/>
            <person name="Young N."/>
            <person name="Fitzgerald M."/>
            <person name="Haas B.J."/>
            <person name="Zeng Q."/>
            <person name="Young S."/>
            <person name="Adiconis X."/>
            <person name="Fan L."/>
            <person name="Levin J.Z."/>
            <person name="Mitchell T.K."/>
            <person name="Okubara P.A."/>
            <person name="Farman M.L."/>
            <person name="Kohn L.M."/>
            <person name="Birren B."/>
            <person name="Ma L.-J."/>
            <person name="Dean R.A."/>
        </authorList>
    </citation>
    <scope>NUCLEOTIDE SEQUENCE</scope>
    <source>
        <strain evidence="8">ATCC 64411 / 73-15</strain>
    </source>
</reference>
<organism evidence="8 9">
    <name type="scientific">Magnaporthiopsis poae (strain ATCC 64411 / 73-15)</name>
    <name type="common">Kentucky bluegrass fungus</name>
    <name type="synonym">Magnaporthe poae</name>
    <dbReference type="NCBI Taxonomy" id="644358"/>
    <lineage>
        <taxon>Eukaryota</taxon>
        <taxon>Fungi</taxon>
        <taxon>Dikarya</taxon>
        <taxon>Ascomycota</taxon>
        <taxon>Pezizomycotina</taxon>
        <taxon>Sordariomycetes</taxon>
        <taxon>Sordariomycetidae</taxon>
        <taxon>Magnaporthales</taxon>
        <taxon>Magnaporthaceae</taxon>
        <taxon>Magnaporthiopsis</taxon>
    </lineage>
</organism>
<dbReference type="STRING" id="644358.A0A0C4DN60"/>
<evidence type="ECO:0000259" key="6">
    <source>
        <dbReference type="Pfam" id="PF00082"/>
    </source>
</evidence>
<evidence type="ECO:0000256" key="1">
    <source>
        <dbReference type="ARBA" id="ARBA00011073"/>
    </source>
</evidence>
<keyword evidence="9" id="KW-1185">Reference proteome</keyword>
<dbReference type="eggNOG" id="KOG1153">
    <property type="taxonomic scope" value="Eukaryota"/>
</dbReference>
<reference evidence="7" key="3">
    <citation type="submission" date="2011-03" db="EMBL/GenBank/DDBJ databases">
        <title>Annotation of Magnaporthe poae ATCC 64411.</title>
        <authorList>
            <person name="Ma L.-J."/>
            <person name="Dead R."/>
            <person name="Young S.K."/>
            <person name="Zeng Q."/>
            <person name="Gargeya S."/>
            <person name="Fitzgerald M."/>
            <person name="Haas B."/>
            <person name="Abouelleil A."/>
            <person name="Alvarado L."/>
            <person name="Arachchi H.M."/>
            <person name="Berlin A."/>
            <person name="Brown A."/>
            <person name="Chapman S.B."/>
            <person name="Chen Z."/>
            <person name="Dunbar C."/>
            <person name="Freedman E."/>
            <person name="Gearin G."/>
            <person name="Gellesch M."/>
            <person name="Goldberg J."/>
            <person name="Griggs A."/>
            <person name="Gujja S."/>
            <person name="Heiman D."/>
            <person name="Howarth C."/>
            <person name="Larson L."/>
            <person name="Lui A."/>
            <person name="MacDonald P.J.P."/>
            <person name="Mehta T."/>
            <person name="Montmayeur A."/>
            <person name="Murphy C."/>
            <person name="Neiman D."/>
            <person name="Pearson M."/>
            <person name="Priest M."/>
            <person name="Roberts A."/>
            <person name="Saif S."/>
            <person name="Shea T."/>
            <person name="Shenoy N."/>
            <person name="Sisk P."/>
            <person name="Stolte C."/>
            <person name="Sykes S."/>
            <person name="Yandava C."/>
            <person name="Wortman J."/>
            <person name="Nusbaum C."/>
            <person name="Birren B."/>
        </authorList>
    </citation>
    <scope>NUCLEOTIDE SEQUENCE</scope>
    <source>
        <strain evidence="7">ATCC 64411</strain>
    </source>
</reference>
<dbReference type="SUPFAM" id="SSF52743">
    <property type="entry name" value="Subtilisin-like"/>
    <property type="match status" value="1"/>
</dbReference>
<protein>
    <submittedName>
        <fullName evidence="7">Alkaline proteinase</fullName>
    </submittedName>
</protein>
<dbReference type="PANTHER" id="PTHR43806">
    <property type="entry name" value="PEPTIDASE S8"/>
    <property type="match status" value="1"/>
</dbReference>
<feature type="domain" description="Peptidase S8/S53" evidence="6">
    <location>
        <begin position="18"/>
        <end position="178"/>
    </location>
</feature>
<dbReference type="EnsemblFungi" id="MAPG_01238T0">
    <property type="protein sequence ID" value="MAPG_01238T0"/>
    <property type="gene ID" value="MAPG_01238"/>
</dbReference>
<evidence type="ECO:0000256" key="2">
    <source>
        <dbReference type="ARBA" id="ARBA00022670"/>
    </source>
</evidence>
<evidence type="ECO:0000313" key="8">
    <source>
        <dbReference type="EnsemblFungi" id="MAPG_01238T0"/>
    </source>
</evidence>
<comment type="caution">
    <text evidence="5">Lacks conserved residue(s) required for the propagation of feature annotation.</text>
</comment>
<gene>
    <name evidence="7" type="ORF">MAPG_01238</name>
</gene>
<evidence type="ECO:0000256" key="3">
    <source>
        <dbReference type="ARBA" id="ARBA00022801"/>
    </source>
</evidence>
<comment type="similarity">
    <text evidence="1 5">Belongs to the peptidase S8 family.</text>
</comment>
<dbReference type="AlphaFoldDB" id="A0A0C4DN60"/>
<dbReference type="InterPro" id="IPR050131">
    <property type="entry name" value="Peptidase_S8_subtilisin-like"/>
</dbReference>
<dbReference type="GO" id="GO:0006508">
    <property type="term" value="P:proteolysis"/>
    <property type="evidence" value="ECO:0007669"/>
    <property type="project" value="UniProtKB-KW"/>
</dbReference>
<reference evidence="8" key="5">
    <citation type="submission" date="2015-06" db="UniProtKB">
        <authorList>
            <consortium name="EnsemblFungi"/>
        </authorList>
    </citation>
    <scope>IDENTIFICATION</scope>
    <source>
        <strain evidence="8">ATCC 64411</strain>
    </source>
</reference>
<dbReference type="Pfam" id="PF00082">
    <property type="entry name" value="Peptidase_S8"/>
    <property type="match status" value="1"/>
</dbReference>
<reference evidence="9" key="1">
    <citation type="submission" date="2010-05" db="EMBL/GenBank/DDBJ databases">
        <title>The genome sequence of Magnaporthe poae strain ATCC 64411.</title>
        <authorList>
            <person name="Ma L.-J."/>
            <person name="Dead R."/>
            <person name="Young S."/>
            <person name="Zeng Q."/>
            <person name="Koehrsen M."/>
            <person name="Alvarado L."/>
            <person name="Berlin A."/>
            <person name="Chapman S.B."/>
            <person name="Chen Z."/>
            <person name="Freedman E."/>
            <person name="Gellesch M."/>
            <person name="Goldberg J."/>
            <person name="Griggs A."/>
            <person name="Gujja S."/>
            <person name="Heilman E.R."/>
            <person name="Heiman D."/>
            <person name="Hepburn T."/>
            <person name="Howarth C."/>
            <person name="Jen D."/>
            <person name="Larson L."/>
            <person name="Mehta T."/>
            <person name="Neiman D."/>
            <person name="Pearson M."/>
            <person name="Roberts A."/>
            <person name="Saif S."/>
            <person name="Shea T."/>
            <person name="Shenoy N."/>
            <person name="Sisk P."/>
            <person name="Stolte C."/>
            <person name="Sykes S."/>
            <person name="Walk T."/>
            <person name="White J."/>
            <person name="Yandava C."/>
            <person name="Haas B."/>
            <person name="Nusbaum C."/>
            <person name="Birren B."/>
        </authorList>
    </citation>
    <scope>NUCLEOTIDE SEQUENCE [LARGE SCALE GENOMIC DNA]</scope>
    <source>
        <strain evidence="9">ATCC 64411 / 73-15</strain>
    </source>
</reference>
<dbReference type="PANTHER" id="PTHR43806:SF58">
    <property type="entry name" value="ALKALINE PROTEASE 1-RELATED"/>
    <property type="match status" value="1"/>
</dbReference>
<dbReference type="OMA" id="INWATND"/>
<proteinExistence type="inferred from homology"/>
<dbReference type="PROSITE" id="PS51892">
    <property type="entry name" value="SUBTILASE"/>
    <property type="match status" value="1"/>
</dbReference>
<dbReference type="InterPro" id="IPR000209">
    <property type="entry name" value="Peptidase_S8/S53_dom"/>
</dbReference>
<evidence type="ECO:0000313" key="9">
    <source>
        <dbReference type="Proteomes" id="UP000011715"/>
    </source>
</evidence>
<evidence type="ECO:0000256" key="5">
    <source>
        <dbReference type="PROSITE-ProRule" id="PRU01240"/>
    </source>
</evidence>
<dbReference type="EMBL" id="GL876966">
    <property type="protein sequence ID" value="KLU82162.1"/>
    <property type="molecule type" value="Genomic_DNA"/>
</dbReference>
<dbReference type="EMBL" id="ADBL01000289">
    <property type="status" value="NOT_ANNOTATED_CDS"/>
    <property type="molecule type" value="Genomic_DNA"/>
</dbReference>
<evidence type="ECO:0000256" key="4">
    <source>
        <dbReference type="ARBA" id="ARBA00022825"/>
    </source>
</evidence>
<dbReference type="VEuPathDB" id="FungiDB:MAPG_01238"/>
<dbReference type="InterPro" id="IPR036852">
    <property type="entry name" value="Peptidase_S8/S53_dom_sf"/>
</dbReference>
<name>A0A0C4DN60_MAGP6</name>